<sequence length="274" mass="28461">MTAIHMLSIEWLLLYAALGTLVGFMAGLFGVGGSGILVPLLASLFAYQGIGTGQPVHLALGTALTCMIVTSAVSTRAHNARGAVEWKVVGGMTLGILVGAYAASQVATKINVAYMALFFAFFIGLVAIQIFIGWQPKPSNKPMRPHTLISVGMSIGAISALAAVGGSLLTILYLSYKNIEFKKAIGTSAAIGFPIAIAGAAGYIIGGWSATSDIPYTVGYVYAPAFITISITSITAAPVGVRLSHNLPAGYLKKIFAITSLLLSIKMCLSVAWD</sequence>
<feature type="transmembrane region" description="Helical" evidence="5">
    <location>
        <begin position="154"/>
        <end position="176"/>
    </location>
</feature>
<name>A0A1H2TDD1_9PROT</name>
<evidence type="ECO:0000313" key="6">
    <source>
        <dbReference type="EMBL" id="SDW41264.1"/>
    </source>
</evidence>
<dbReference type="PANTHER" id="PTHR43483:SF3">
    <property type="entry name" value="MEMBRANE TRANSPORTER PROTEIN HI_0806-RELATED"/>
    <property type="match status" value="1"/>
</dbReference>
<evidence type="ECO:0000256" key="2">
    <source>
        <dbReference type="ARBA" id="ARBA00022692"/>
    </source>
</evidence>
<dbReference type="InterPro" id="IPR002781">
    <property type="entry name" value="TM_pro_TauE-like"/>
</dbReference>
<feature type="transmembrane region" description="Helical" evidence="5">
    <location>
        <begin position="255"/>
        <end position="273"/>
    </location>
</feature>
<dbReference type="Proteomes" id="UP000183454">
    <property type="component" value="Unassembled WGS sequence"/>
</dbReference>
<dbReference type="RefSeq" id="WP_244505739.1">
    <property type="nucleotide sequence ID" value="NZ_FNNH01000010.1"/>
</dbReference>
<keyword evidence="2 5" id="KW-0812">Transmembrane</keyword>
<keyword evidence="5" id="KW-1003">Cell membrane</keyword>
<evidence type="ECO:0000256" key="4">
    <source>
        <dbReference type="ARBA" id="ARBA00023136"/>
    </source>
</evidence>
<dbReference type="EMBL" id="FNNH01000010">
    <property type="protein sequence ID" value="SDW41264.1"/>
    <property type="molecule type" value="Genomic_DNA"/>
</dbReference>
<reference evidence="6 7" key="1">
    <citation type="submission" date="2016-10" db="EMBL/GenBank/DDBJ databases">
        <authorList>
            <person name="de Groot N.N."/>
        </authorList>
    </citation>
    <scope>NUCLEOTIDE SEQUENCE [LARGE SCALE GENOMIC DNA]</scope>
    <source>
        <strain evidence="6 7">Nm110</strain>
    </source>
</reference>
<feature type="transmembrane region" description="Helical" evidence="5">
    <location>
        <begin position="56"/>
        <end position="74"/>
    </location>
</feature>
<organism evidence="6 7">
    <name type="scientific">Nitrosomonas communis</name>
    <dbReference type="NCBI Taxonomy" id="44574"/>
    <lineage>
        <taxon>Bacteria</taxon>
        <taxon>Pseudomonadati</taxon>
        <taxon>Pseudomonadota</taxon>
        <taxon>Betaproteobacteria</taxon>
        <taxon>Nitrosomonadales</taxon>
        <taxon>Nitrosomonadaceae</taxon>
        <taxon>Nitrosomonas</taxon>
    </lineage>
</organism>
<feature type="transmembrane region" description="Helical" evidence="5">
    <location>
        <begin position="12"/>
        <end position="44"/>
    </location>
</feature>
<evidence type="ECO:0000256" key="5">
    <source>
        <dbReference type="RuleBase" id="RU363041"/>
    </source>
</evidence>
<gene>
    <name evidence="6" type="ORF">SAMN05421882_101062</name>
</gene>
<feature type="transmembrane region" description="Helical" evidence="5">
    <location>
        <begin position="86"/>
        <end position="103"/>
    </location>
</feature>
<protein>
    <recommendedName>
        <fullName evidence="5">Probable membrane transporter protein</fullName>
    </recommendedName>
</protein>
<keyword evidence="4 5" id="KW-0472">Membrane</keyword>
<feature type="transmembrane region" description="Helical" evidence="5">
    <location>
        <begin position="188"/>
        <end position="208"/>
    </location>
</feature>
<evidence type="ECO:0000256" key="1">
    <source>
        <dbReference type="ARBA" id="ARBA00004141"/>
    </source>
</evidence>
<comment type="similarity">
    <text evidence="5">Belongs to the 4-toluene sulfonate uptake permease (TSUP) (TC 2.A.102) family.</text>
</comment>
<proteinExistence type="inferred from homology"/>
<feature type="transmembrane region" description="Helical" evidence="5">
    <location>
        <begin position="220"/>
        <end position="243"/>
    </location>
</feature>
<keyword evidence="3 5" id="KW-1133">Transmembrane helix</keyword>
<dbReference type="PANTHER" id="PTHR43483">
    <property type="entry name" value="MEMBRANE TRANSPORTER PROTEIN HI_0806-RELATED"/>
    <property type="match status" value="1"/>
</dbReference>
<accession>A0A1H2TDD1</accession>
<dbReference type="AlphaFoldDB" id="A0A1H2TDD1"/>
<dbReference type="Pfam" id="PF01925">
    <property type="entry name" value="TauE"/>
    <property type="match status" value="1"/>
</dbReference>
<dbReference type="GO" id="GO:0005886">
    <property type="term" value="C:plasma membrane"/>
    <property type="evidence" value="ECO:0007669"/>
    <property type="project" value="UniProtKB-SubCell"/>
</dbReference>
<feature type="transmembrane region" description="Helical" evidence="5">
    <location>
        <begin position="112"/>
        <end position="134"/>
    </location>
</feature>
<comment type="subcellular location">
    <subcellularLocation>
        <location evidence="5">Cell membrane</location>
        <topology evidence="5">Multi-pass membrane protein</topology>
    </subcellularLocation>
    <subcellularLocation>
        <location evidence="1">Membrane</location>
        <topology evidence="1">Multi-pass membrane protein</topology>
    </subcellularLocation>
</comment>
<evidence type="ECO:0000313" key="7">
    <source>
        <dbReference type="Proteomes" id="UP000183454"/>
    </source>
</evidence>
<evidence type="ECO:0000256" key="3">
    <source>
        <dbReference type="ARBA" id="ARBA00022989"/>
    </source>
</evidence>